<feature type="compositionally biased region" description="Low complexity" evidence="1">
    <location>
        <begin position="23"/>
        <end position="42"/>
    </location>
</feature>
<evidence type="ECO:0000313" key="3">
    <source>
        <dbReference type="Proteomes" id="UP000076408"/>
    </source>
</evidence>
<dbReference type="VEuPathDB" id="VectorBase:ASTE008592"/>
<dbReference type="VEuPathDB" id="VectorBase:ASTEI03017"/>
<dbReference type="Proteomes" id="UP000076408">
    <property type="component" value="Unassembled WGS sequence"/>
</dbReference>
<dbReference type="EnsemblMetazoa" id="ASTEI03017-RA">
    <property type="protein sequence ID" value="ASTEI03017-PA"/>
    <property type="gene ID" value="ASTEI03017"/>
</dbReference>
<dbReference type="AlphaFoldDB" id="A0A182Y3I1"/>
<sequence length="92" mass="9901">MTTIGGPVIRSRRMIREIYVDNSAASPAAPETTSSEVPSSSANNVTATDMCLYDGSYIERSAIACEKKHGCRAIQKTGECCPDYQCGTYGKK</sequence>
<evidence type="ECO:0000313" key="2">
    <source>
        <dbReference type="EnsemblMetazoa" id="ASTEI03017-PA"/>
    </source>
</evidence>
<evidence type="ECO:0000256" key="1">
    <source>
        <dbReference type="SAM" id="MobiDB-lite"/>
    </source>
</evidence>
<proteinExistence type="predicted"/>
<dbReference type="VEuPathDB" id="VectorBase:ASTEI20_033459"/>
<name>A0A182Y3I1_ANOST</name>
<accession>A0A182Y3I1</accession>
<protein>
    <submittedName>
        <fullName evidence="2">Uncharacterized protein</fullName>
    </submittedName>
</protein>
<reference evidence="3" key="1">
    <citation type="journal article" date="2014" name="Genome Biol.">
        <title>Genome analysis of a major urban malaria vector mosquito, Anopheles stephensi.</title>
        <authorList>
            <person name="Jiang X."/>
            <person name="Peery A."/>
            <person name="Hall A.B."/>
            <person name="Sharma A."/>
            <person name="Chen X.G."/>
            <person name="Waterhouse R.M."/>
            <person name="Komissarov A."/>
            <person name="Riehle M.M."/>
            <person name="Shouche Y."/>
            <person name="Sharakhova M.V."/>
            <person name="Lawson D."/>
            <person name="Pakpour N."/>
            <person name="Arensburger P."/>
            <person name="Davidson V.L."/>
            <person name="Eiglmeier K."/>
            <person name="Emrich S."/>
            <person name="George P."/>
            <person name="Kennedy R.C."/>
            <person name="Mane S.P."/>
            <person name="Maslen G."/>
            <person name="Oringanje C."/>
            <person name="Qi Y."/>
            <person name="Settlage R."/>
            <person name="Tojo M."/>
            <person name="Tubio J.M."/>
            <person name="Unger M.F."/>
            <person name="Wang B."/>
            <person name="Vernick K.D."/>
            <person name="Ribeiro J.M."/>
            <person name="James A.A."/>
            <person name="Michel K."/>
            <person name="Riehle M.A."/>
            <person name="Luckhart S."/>
            <person name="Sharakhov I.V."/>
            <person name="Tu Z."/>
        </authorList>
    </citation>
    <scope>NUCLEOTIDE SEQUENCE [LARGE SCALE GENOMIC DNA]</scope>
    <source>
        <strain evidence="3">Indian</strain>
    </source>
</reference>
<feature type="region of interest" description="Disordered" evidence="1">
    <location>
        <begin position="22"/>
        <end position="42"/>
    </location>
</feature>
<reference evidence="2" key="2">
    <citation type="submission" date="2020-05" db="UniProtKB">
        <authorList>
            <consortium name="EnsemblMetazoa"/>
        </authorList>
    </citation>
    <scope>IDENTIFICATION</scope>
    <source>
        <strain evidence="2">Indian</strain>
    </source>
</reference>
<keyword evidence="3" id="KW-1185">Reference proteome</keyword>
<organism evidence="2 3">
    <name type="scientific">Anopheles stephensi</name>
    <name type="common">Indo-Pakistan malaria mosquito</name>
    <dbReference type="NCBI Taxonomy" id="30069"/>
    <lineage>
        <taxon>Eukaryota</taxon>
        <taxon>Metazoa</taxon>
        <taxon>Ecdysozoa</taxon>
        <taxon>Arthropoda</taxon>
        <taxon>Hexapoda</taxon>
        <taxon>Insecta</taxon>
        <taxon>Pterygota</taxon>
        <taxon>Neoptera</taxon>
        <taxon>Endopterygota</taxon>
        <taxon>Diptera</taxon>
        <taxon>Nematocera</taxon>
        <taxon>Culicoidea</taxon>
        <taxon>Culicidae</taxon>
        <taxon>Anophelinae</taxon>
        <taxon>Anopheles</taxon>
    </lineage>
</organism>